<evidence type="ECO:0000313" key="2">
    <source>
        <dbReference type="EMBL" id="KAF6200146.1"/>
    </source>
</evidence>
<name>A0A8S9WWH6_APOLU</name>
<feature type="region of interest" description="Disordered" evidence="1">
    <location>
        <begin position="1"/>
        <end position="66"/>
    </location>
</feature>
<feature type="region of interest" description="Disordered" evidence="1">
    <location>
        <begin position="393"/>
        <end position="419"/>
    </location>
</feature>
<dbReference type="Proteomes" id="UP000466442">
    <property type="component" value="Unassembled WGS sequence"/>
</dbReference>
<sequence>DVLRALSSPCGSPELRMSPPPTRRAAGGSVCAPQPRLELRPGLPQPRARMRPPPGRKPLTIGTPVPPYPISPVSPVPCPSPFSPVSSPESPVPRRSSLSALPAHRLPANQPTDMCGANVFSGALRSGLSKGPTTLSGRRAVPGPVCPTRTMGSNRRTSPPSVRSSLTALPAHRQLANQPTDVCGTNVFSGGLRSGLGKGPTTLSGRKPVPGPVCPPSSMSSNRRTSPPSVRSSLTALPAHRQLANQPTDICGSTAFSGGLRSGLGKGITSLSGRKAVPGPVCPPRMMRTNQRTVSRPSTATGRRATPPSPADRRSSLTSLPAHRLLANQPTEICGSNAFSGGLRSGLSKGITSLSGRKAVPGPVCPPKFVPPSSRIPVASGEGPPKRCLSQLPAHRLPGFQPGIPSMRATQPVLRKPPC</sequence>
<feature type="region of interest" description="Disordered" evidence="1">
    <location>
        <begin position="130"/>
        <end position="165"/>
    </location>
</feature>
<reference evidence="2" key="1">
    <citation type="journal article" date="2021" name="Mol. Ecol. Resour.">
        <title>Apolygus lucorum genome provides insights into omnivorousness and mesophyll feeding.</title>
        <authorList>
            <person name="Liu Y."/>
            <person name="Liu H."/>
            <person name="Wang H."/>
            <person name="Huang T."/>
            <person name="Liu B."/>
            <person name="Yang B."/>
            <person name="Yin L."/>
            <person name="Li B."/>
            <person name="Zhang Y."/>
            <person name="Zhang S."/>
            <person name="Jiang F."/>
            <person name="Zhang X."/>
            <person name="Ren Y."/>
            <person name="Wang B."/>
            <person name="Wang S."/>
            <person name="Lu Y."/>
            <person name="Wu K."/>
            <person name="Fan W."/>
            <person name="Wang G."/>
        </authorList>
    </citation>
    <scope>NUCLEOTIDE SEQUENCE</scope>
    <source>
        <strain evidence="2">12Hb</strain>
    </source>
</reference>
<dbReference type="AlphaFoldDB" id="A0A8S9WWH6"/>
<feature type="compositionally biased region" description="Polar residues" evidence="1">
    <location>
        <begin position="217"/>
        <end position="233"/>
    </location>
</feature>
<keyword evidence="3" id="KW-1185">Reference proteome</keyword>
<evidence type="ECO:0000256" key="1">
    <source>
        <dbReference type="SAM" id="MobiDB-lite"/>
    </source>
</evidence>
<dbReference type="EMBL" id="WIXP02000014">
    <property type="protein sequence ID" value="KAF6200146.1"/>
    <property type="molecule type" value="Genomic_DNA"/>
</dbReference>
<feature type="region of interest" description="Disordered" evidence="1">
    <location>
        <begin position="271"/>
        <end position="316"/>
    </location>
</feature>
<protein>
    <submittedName>
        <fullName evidence="2">Uncharacterized protein</fullName>
    </submittedName>
</protein>
<organism evidence="2 3">
    <name type="scientific">Apolygus lucorum</name>
    <name type="common">Small green plant bug</name>
    <name type="synonym">Lygocoris lucorum</name>
    <dbReference type="NCBI Taxonomy" id="248454"/>
    <lineage>
        <taxon>Eukaryota</taxon>
        <taxon>Metazoa</taxon>
        <taxon>Ecdysozoa</taxon>
        <taxon>Arthropoda</taxon>
        <taxon>Hexapoda</taxon>
        <taxon>Insecta</taxon>
        <taxon>Pterygota</taxon>
        <taxon>Neoptera</taxon>
        <taxon>Paraneoptera</taxon>
        <taxon>Hemiptera</taxon>
        <taxon>Heteroptera</taxon>
        <taxon>Panheteroptera</taxon>
        <taxon>Cimicomorpha</taxon>
        <taxon>Miridae</taxon>
        <taxon>Mirini</taxon>
        <taxon>Apolygus</taxon>
    </lineage>
</organism>
<comment type="caution">
    <text evidence="2">The sequence shown here is derived from an EMBL/GenBank/DDBJ whole genome shotgun (WGS) entry which is preliminary data.</text>
</comment>
<evidence type="ECO:0000313" key="3">
    <source>
        <dbReference type="Proteomes" id="UP000466442"/>
    </source>
</evidence>
<feature type="region of interest" description="Disordered" evidence="1">
    <location>
        <begin position="193"/>
        <end position="233"/>
    </location>
</feature>
<accession>A0A8S9WWH6</accession>
<feature type="non-terminal residue" evidence="2">
    <location>
        <position position="1"/>
    </location>
</feature>
<feature type="compositionally biased region" description="Polar residues" evidence="1">
    <location>
        <begin position="288"/>
        <end position="301"/>
    </location>
</feature>
<feature type="compositionally biased region" description="Polar residues" evidence="1">
    <location>
        <begin position="150"/>
        <end position="165"/>
    </location>
</feature>
<proteinExistence type="predicted"/>
<gene>
    <name evidence="2" type="ORF">GE061_006447</name>
</gene>